<comment type="caution">
    <text evidence="2">The sequence shown here is derived from an EMBL/GenBank/DDBJ whole genome shotgun (WGS) entry which is preliminary data.</text>
</comment>
<feature type="chain" id="PRO_5013115896" description="DUF995 domain-containing protein" evidence="1">
    <location>
        <begin position="21"/>
        <end position="139"/>
    </location>
</feature>
<gene>
    <name evidence="2" type="ORF">B1C78_02160</name>
</gene>
<name>A0A1V3NTS2_9GAMM</name>
<dbReference type="AlphaFoldDB" id="A0A1V3NTS2"/>
<organism evidence="2 3">
    <name type="scientific">Thioalkalivibrio denitrificans</name>
    <dbReference type="NCBI Taxonomy" id="108003"/>
    <lineage>
        <taxon>Bacteria</taxon>
        <taxon>Pseudomonadati</taxon>
        <taxon>Pseudomonadota</taxon>
        <taxon>Gammaproteobacteria</taxon>
        <taxon>Chromatiales</taxon>
        <taxon>Ectothiorhodospiraceae</taxon>
        <taxon>Thioalkalivibrio</taxon>
    </lineage>
</organism>
<evidence type="ECO:0008006" key="4">
    <source>
        <dbReference type="Google" id="ProtNLM"/>
    </source>
</evidence>
<dbReference type="STRING" id="108003.B1C78_02160"/>
<protein>
    <recommendedName>
        <fullName evidence="4">DUF995 domain-containing protein</fullName>
    </recommendedName>
</protein>
<dbReference type="EMBL" id="MVBK01000010">
    <property type="protein sequence ID" value="OOG28136.1"/>
    <property type="molecule type" value="Genomic_DNA"/>
</dbReference>
<accession>A0A1V3NTS2</accession>
<reference evidence="2 3" key="1">
    <citation type="submission" date="2017-02" db="EMBL/GenBank/DDBJ databases">
        <title>Genomic diversity within the haloalkaliphilic genus Thioalkalivibrio.</title>
        <authorList>
            <person name="Ahn A.-C."/>
            <person name="Meier-Kolthoff J."/>
            <person name="Overmars L."/>
            <person name="Richter M."/>
            <person name="Woyke T."/>
            <person name="Sorokin D.Y."/>
            <person name="Muyzer G."/>
        </authorList>
    </citation>
    <scope>NUCLEOTIDE SEQUENCE [LARGE SCALE GENOMIC DNA]</scope>
    <source>
        <strain evidence="2 3">ALJD</strain>
    </source>
</reference>
<proteinExistence type="predicted"/>
<dbReference type="OrthoDB" id="9104688at2"/>
<keyword evidence="1" id="KW-0732">Signal</keyword>
<evidence type="ECO:0000313" key="2">
    <source>
        <dbReference type="EMBL" id="OOG28136.1"/>
    </source>
</evidence>
<dbReference type="Proteomes" id="UP000189462">
    <property type="component" value="Unassembled WGS sequence"/>
</dbReference>
<keyword evidence="3" id="KW-1185">Reference proteome</keyword>
<evidence type="ECO:0000313" key="3">
    <source>
        <dbReference type="Proteomes" id="UP000189462"/>
    </source>
</evidence>
<feature type="signal peptide" evidence="1">
    <location>
        <begin position="1"/>
        <end position="20"/>
    </location>
</feature>
<sequence length="139" mass="15975">MAARAGWVLVVVMWAGGVQAGDVEPTVLDATEVHVLLAGNTMYAETLLRRFADEPNRAFQIYLREDGTLTIRNFDGNTDTGRWEVSEEGWFCNQYEQTRRGMHKCFEVRRMNGVYRLWDMDARRYGSEFVVQDGNPEGM</sequence>
<evidence type="ECO:0000256" key="1">
    <source>
        <dbReference type="SAM" id="SignalP"/>
    </source>
</evidence>
<dbReference type="RefSeq" id="WP_077277486.1">
    <property type="nucleotide sequence ID" value="NZ_MVBK01000010.1"/>
</dbReference>